<dbReference type="PANTHER" id="PTHR11240">
    <property type="entry name" value="RIBONUCLEASE T2"/>
    <property type="match status" value="1"/>
</dbReference>
<keyword evidence="2" id="KW-0540">Nuclease</keyword>
<dbReference type="SUPFAM" id="SSF55895">
    <property type="entry name" value="Ribonuclease Rh-like"/>
    <property type="match status" value="1"/>
</dbReference>
<organism evidence="8">
    <name type="scientific">Antirrhinum hispanicum</name>
    <name type="common">Snapdragon</name>
    <name type="synonym">Antirrhinum glutinosum</name>
    <dbReference type="NCBI Taxonomy" id="49039"/>
    <lineage>
        <taxon>Eukaryota</taxon>
        <taxon>Viridiplantae</taxon>
        <taxon>Streptophyta</taxon>
        <taxon>Embryophyta</taxon>
        <taxon>Tracheophyta</taxon>
        <taxon>Spermatophyta</taxon>
        <taxon>Magnoliopsida</taxon>
        <taxon>eudicotyledons</taxon>
        <taxon>Gunneridae</taxon>
        <taxon>Pentapetalae</taxon>
        <taxon>asterids</taxon>
        <taxon>lamiids</taxon>
        <taxon>Lamiales</taxon>
        <taxon>Plantaginaceae</taxon>
        <taxon>Antirrhineae</taxon>
        <taxon>Antirrhinum</taxon>
    </lineage>
</organism>
<dbReference type="Pfam" id="PF00445">
    <property type="entry name" value="Ribonuclease_T2"/>
    <property type="match status" value="1"/>
</dbReference>
<dbReference type="PANTHER" id="PTHR11240:SF75">
    <property type="entry name" value="RIBONUCLEASE 3"/>
    <property type="match status" value="1"/>
</dbReference>
<reference evidence="8" key="1">
    <citation type="journal article" date="1996" name="Plant Cell">
        <title>Origin of allelic diversity in antirrhinum S locus RNases.</title>
        <authorList>
            <person name="Xue Y."/>
            <person name="Carpenter R."/>
            <person name="Dickinson H.G."/>
            <person name="Coen E.S."/>
        </authorList>
    </citation>
    <scope>NUCLEOTIDE SEQUENCE</scope>
    <source>
        <tissue evidence="8">Style</tissue>
    </source>
</reference>
<dbReference type="InterPro" id="IPR001568">
    <property type="entry name" value="RNase_T2-like"/>
</dbReference>
<keyword evidence="5" id="KW-1015">Disulfide bond</keyword>
<evidence type="ECO:0000256" key="4">
    <source>
        <dbReference type="ARBA" id="ARBA00022801"/>
    </source>
</evidence>
<proteinExistence type="evidence at transcript level"/>
<evidence type="ECO:0000256" key="5">
    <source>
        <dbReference type="ARBA" id="ARBA00023157"/>
    </source>
</evidence>
<dbReference type="GO" id="GO:0033897">
    <property type="term" value="F:ribonuclease T2 activity"/>
    <property type="evidence" value="ECO:0007669"/>
    <property type="project" value="InterPro"/>
</dbReference>
<dbReference type="InterPro" id="IPR033697">
    <property type="entry name" value="Ribonuclease_T2_eukaryotic"/>
</dbReference>
<dbReference type="InterPro" id="IPR018188">
    <property type="entry name" value="RNase_T2_His_AS_1"/>
</dbReference>
<sequence length="233" mass="27284">MVAKKSHDHGQFSFLVLFVILLSSYCFTANAKYFEILKLVLQWPNSYCSLKTSTCRRNPLPLKFTIHGLWPDNYSWPLSDCGYDFTLPDITDKSLLKRLDRNWPDLTKRKNIRKPDKTFWLTQWEKHGTCALSVYTFDDYFRETLNMKRRFNILDMLQRKSMRPGDRVDPQEVARAISKVTNHEPEVKCREGFLTEIIICFDTGRDASVIDCPGPLCTDPMVDFPRSVVRTIR</sequence>
<dbReference type="InterPro" id="IPR036430">
    <property type="entry name" value="RNase_T2-like_sf"/>
</dbReference>
<protein>
    <submittedName>
        <fullName evidence="8">S5-RNase</fullName>
    </submittedName>
</protein>
<dbReference type="AlphaFoldDB" id="Q38718"/>
<comment type="similarity">
    <text evidence="1 7">Belongs to the RNase T2 family.</text>
</comment>
<gene>
    <name evidence="8" type="primary">S5</name>
</gene>
<name>Q38718_ANTHI</name>
<dbReference type="GO" id="GO:0006401">
    <property type="term" value="P:RNA catabolic process"/>
    <property type="evidence" value="ECO:0007669"/>
    <property type="project" value="TreeGrafter"/>
</dbReference>
<keyword evidence="3" id="KW-0255">Endonuclease</keyword>
<keyword evidence="6" id="KW-0456">Lyase</keyword>
<dbReference type="CDD" id="cd01061">
    <property type="entry name" value="RNase_T2_euk"/>
    <property type="match status" value="1"/>
</dbReference>
<evidence type="ECO:0000256" key="6">
    <source>
        <dbReference type="ARBA" id="ARBA00023239"/>
    </source>
</evidence>
<keyword evidence="4" id="KW-0378">Hydrolase</keyword>
<evidence type="ECO:0000256" key="2">
    <source>
        <dbReference type="ARBA" id="ARBA00022722"/>
    </source>
</evidence>
<evidence type="ECO:0000256" key="3">
    <source>
        <dbReference type="ARBA" id="ARBA00022759"/>
    </source>
</evidence>
<dbReference type="PROSITE" id="PS00530">
    <property type="entry name" value="RNASE_T2_1"/>
    <property type="match status" value="1"/>
</dbReference>
<evidence type="ECO:0000256" key="1">
    <source>
        <dbReference type="ARBA" id="ARBA00007469"/>
    </source>
</evidence>
<dbReference type="InterPro" id="IPR033130">
    <property type="entry name" value="RNase_T2_His_AS_2"/>
</dbReference>
<dbReference type="EMBL" id="X96464">
    <property type="protein sequence ID" value="CAA65318.1"/>
    <property type="molecule type" value="mRNA"/>
</dbReference>
<evidence type="ECO:0000256" key="7">
    <source>
        <dbReference type="RuleBase" id="RU004328"/>
    </source>
</evidence>
<dbReference type="GO" id="GO:0016787">
    <property type="term" value="F:hydrolase activity"/>
    <property type="evidence" value="ECO:0007669"/>
    <property type="project" value="UniProtKB-KW"/>
</dbReference>
<dbReference type="Gene3D" id="3.90.730.10">
    <property type="entry name" value="Ribonuclease T2-like"/>
    <property type="match status" value="1"/>
</dbReference>
<dbReference type="PIR" id="S71464">
    <property type="entry name" value="S71464"/>
</dbReference>
<evidence type="ECO:0000313" key="8">
    <source>
        <dbReference type="EMBL" id="CAA65318.1"/>
    </source>
</evidence>
<dbReference type="PROSITE" id="PS00531">
    <property type="entry name" value="RNASE_T2_2"/>
    <property type="match status" value="1"/>
</dbReference>
<dbReference type="GO" id="GO:0003723">
    <property type="term" value="F:RNA binding"/>
    <property type="evidence" value="ECO:0007669"/>
    <property type="project" value="InterPro"/>
</dbReference>
<dbReference type="GO" id="GO:0005576">
    <property type="term" value="C:extracellular region"/>
    <property type="evidence" value="ECO:0007669"/>
    <property type="project" value="TreeGrafter"/>
</dbReference>
<accession>Q38718</accession>